<name>A0A846HFZ5_9CYAN</name>
<reference evidence="1 2" key="1">
    <citation type="journal article" date="2015" name="Genome Announc.">
        <title>Draft Genome Sequence of Cyanobacterium Hassallia byssoidea Strain VB512170, Isolated from Monuments in India.</title>
        <authorList>
            <person name="Singh D."/>
            <person name="Chandrababunaidu M.M."/>
            <person name="Panda A."/>
            <person name="Sen D."/>
            <person name="Bhattacharyya S."/>
            <person name="Adhikary S.P."/>
            <person name="Tripathy S."/>
        </authorList>
    </citation>
    <scope>NUCLEOTIDE SEQUENCE [LARGE SCALE GENOMIC DNA]</scope>
    <source>
        <strain evidence="1 2">VB512170</strain>
    </source>
</reference>
<dbReference type="RefSeq" id="WP_039743418.1">
    <property type="nucleotide sequence ID" value="NZ_JTCM02000066.1"/>
</dbReference>
<dbReference type="AlphaFoldDB" id="A0A846HFZ5"/>
<protein>
    <submittedName>
        <fullName evidence="1">Uncharacterized protein</fullName>
    </submittedName>
</protein>
<evidence type="ECO:0000313" key="1">
    <source>
        <dbReference type="EMBL" id="NEU75341.1"/>
    </source>
</evidence>
<accession>A0A846HFZ5</accession>
<sequence length="206" mass="24078">MLISNELRWFYPGSIPEDIELWFKQNCLLDPLQSPEEREDVYLYSPCDFLGIKLRQARLEVKWRKSELGIVRFFDSIEGKTEKWGKWLCEDSTKESFQKTTVVNTPSWVSVQKVRYSQLYRIIPEFPPQPVSANKSIDNGCTVELTRLLIRENPWWSLAFEASGEEACLMDNLQKTASWVFNNYRGSKLLAADSFAYPSWLELVCK</sequence>
<evidence type="ECO:0000313" key="2">
    <source>
        <dbReference type="Proteomes" id="UP000031549"/>
    </source>
</evidence>
<dbReference type="Proteomes" id="UP000031549">
    <property type="component" value="Unassembled WGS sequence"/>
</dbReference>
<keyword evidence="2" id="KW-1185">Reference proteome</keyword>
<dbReference type="EMBL" id="JTCM02000066">
    <property type="protein sequence ID" value="NEU75341.1"/>
    <property type="molecule type" value="Genomic_DNA"/>
</dbReference>
<comment type="caution">
    <text evidence="1">The sequence shown here is derived from an EMBL/GenBank/DDBJ whole genome shotgun (WGS) entry which is preliminary data.</text>
</comment>
<gene>
    <name evidence="1" type="ORF">PI95_022980</name>
</gene>
<proteinExistence type="predicted"/>
<organism evidence="1 2">
    <name type="scientific">Hassallia byssoidea VB512170</name>
    <dbReference type="NCBI Taxonomy" id="1304833"/>
    <lineage>
        <taxon>Bacteria</taxon>
        <taxon>Bacillati</taxon>
        <taxon>Cyanobacteriota</taxon>
        <taxon>Cyanophyceae</taxon>
        <taxon>Nostocales</taxon>
        <taxon>Tolypothrichaceae</taxon>
        <taxon>Hassallia</taxon>
    </lineage>
</organism>